<keyword evidence="2" id="KW-1185">Reference proteome</keyword>
<name>A0A7D5HEF4_9PSED</name>
<protein>
    <submittedName>
        <fullName evidence="1">WD40 repeat domain-containing protein</fullName>
    </submittedName>
</protein>
<dbReference type="Proteomes" id="UP000509568">
    <property type="component" value="Chromosome"/>
</dbReference>
<dbReference type="AlphaFoldDB" id="A0A7D5HEF4"/>
<dbReference type="PANTHER" id="PTHR47197">
    <property type="entry name" value="PROTEIN NIRF"/>
    <property type="match status" value="1"/>
</dbReference>
<dbReference type="InterPro" id="IPR015943">
    <property type="entry name" value="WD40/YVTN_repeat-like_dom_sf"/>
</dbReference>
<sequence length="319" mass="34788">MTSTPALNTLTGHNGLIAIDKIGNKVLFLDPVTYRPLRALEGFTPRVHELAISPDRRMAYVPIYGDGKHGDNPHPGHELAVIDLHTRSHARTLSVAPFKAPHCLRWGPQGQLYCLCENSGVVLEMDAESGRILHAIKTGSSNAHRMELLPDGSKLYTENEEDAFVSVIDLRARRRIKDIDVQGPLDGIGLSPDGRTLVLVSDASAQLFIVDTDTDRVTRTIDLQGFRKPAQIARFSPDGRYLVVTSHEEPLAAVLPASLEAQQVVRLQKGPMDMAFHEDGHTVLIANHDAGSISVVDLASAQVVRTLACGKGVETLSFY</sequence>
<dbReference type="RefSeq" id="WP_176571273.1">
    <property type="nucleotide sequence ID" value="NZ_CP056030.1"/>
</dbReference>
<dbReference type="Gene3D" id="2.130.10.10">
    <property type="entry name" value="YVTN repeat-like/Quinoprotein amine dehydrogenase"/>
    <property type="match status" value="2"/>
</dbReference>
<accession>A0A7D5HEF4</accession>
<dbReference type="PANTHER" id="PTHR47197:SF3">
    <property type="entry name" value="DIHYDRO-HEME D1 DEHYDROGENASE"/>
    <property type="match status" value="1"/>
</dbReference>
<gene>
    <name evidence="1" type="ORF">HWQ56_17260</name>
</gene>
<evidence type="ECO:0000313" key="1">
    <source>
        <dbReference type="EMBL" id="QKZ05450.1"/>
    </source>
</evidence>
<dbReference type="KEGG" id="pez:HWQ56_17260"/>
<dbReference type="SUPFAM" id="SSF50969">
    <property type="entry name" value="YVTN repeat-like/Quinoprotein amine dehydrogenase"/>
    <property type="match status" value="1"/>
</dbReference>
<proteinExistence type="predicted"/>
<organism evidence="1 2">
    <name type="scientific">Pseudomonas eucalypticola</name>
    <dbReference type="NCBI Taxonomy" id="2599595"/>
    <lineage>
        <taxon>Bacteria</taxon>
        <taxon>Pseudomonadati</taxon>
        <taxon>Pseudomonadota</taxon>
        <taxon>Gammaproteobacteria</taxon>
        <taxon>Pseudomonadales</taxon>
        <taxon>Pseudomonadaceae</taxon>
        <taxon>Pseudomonas</taxon>
    </lineage>
</organism>
<dbReference type="EMBL" id="CP056030">
    <property type="protein sequence ID" value="QKZ05450.1"/>
    <property type="molecule type" value="Genomic_DNA"/>
</dbReference>
<reference evidence="1 2" key="1">
    <citation type="submission" date="2020-06" db="EMBL/GenBank/DDBJ databases">
        <title>Pseudomonas eucalypticola sp. nov., an endophyte of Eucalyptus dunnii leaves with biocontrol ability of eucalyptus leaf blight.</title>
        <authorList>
            <person name="Liu Y."/>
            <person name="Song Z."/>
            <person name="Zeng H."/>
            <person name="Lu M."/>
            <person name="Wang X."/>
            <person name="Lian X."/>
            <person name="Zhang Q."/>
        </authorList>
    </citation>
    <scope>NUCLEOTIDE SEQUENCE [LARGE SCALE GENOMIC DNA]</scope>
    <source>
        <strain evidence="1 2">NP-1</strain>
    </source>
</reference>
<evidence type="ECO:0000313" key="2">
    <source>
        <dbReference type="Proteomes" id="UP000509568"/>
    </source>
</evidence>
<dbReference type="InterPro" id="IPR011044">
    <property type="entry name" value="Quino_amine_DH_bsu"/>
</dbReference>
<dbReference type="InterPro" id="IPR051200">
    <property type="entry name" value="Host-pathogen_enzymatic-act"/>
</dbReference>